<evidence type="ECO:0000313" key="4">
    <source>
        <dbReference type="EMBL" id="GAA5172067.1"/>
    </source>
</evidence>
<dbReference type="InterPro" id="IPR000361">
    <property type="entry name" value="ATAP_core_dom"/>
</dbReference>
<dbReference type="NCBIfam" id="TIGR00049">
    <property type="entry name" value="iron-sulfur cluster assembly accessory protein"/>
    <property type="match status" value="1"/>
</dbReference>
<feature type="compositionally biased region" description="Basic and acidic residues" evidence="2">
    <location>
        <begin position="111"/>
        <end position="120"/>
    </location>
</feature>
<evidence type="ECO:0000256" key="1">
    <source>
        <dbReference type="ARBA" id="ARBA00006718"/>
    </source>
</evidence>
<evidence type="ECO:0000256" key="2">
    <source>
        <dbReference type="SAM" id="MobiDB-lite"/>
    </source>
</evidence>
<reference evidence="5" key="1">
    <citation type="journal article" date="2019" name="Int. J. Syst. Evol. Microbiol.">
        <title>The Global Catalogue of Microorganisms (GCM) 10K type strain sequencing project: providing services to taxonomists for standard genome sequencing and annotation.</title>
        <authorList>
            <consortium name="The Broad Institute Genomics Platform"/>
            <consortium name="The Broad Institute Genome Sequencing Center for Infectious Disease"/>
            <person name="Wu L."/>
            <person name="Ma J."/>
        </authorList>
    </citation>
    <scope>NUCLEOTIDE SEQUENCE [LARGE SCALE GENOMIC DNA]</scope>
    <source>
        <strain evidence="5">JCM 18715</strain>
    </source>
</reference>
<proteinExistence type="inferred from homology"/>
<comment type="similarity">
    <text evidence="1">Belongs to the HesB/IscA family.</text>
</comment>
<feature type="region of interest" description="Disordered" evidence="2">
    <location>
        <begin position="104"/>
        <end position="124"/>
    </location>
</feature>
<comment type="caution">
    <text evidence="4">The sequence shown here is derived from an EMBL/GenBank/DDBJ whole genome shotgun (WGS) entry which is preliminary data.</text>
</comment>
<dbReference type="InterPro" id="IPR016092">
    <property type="entry name" value="ATAP"/>
</dbReference>
<evidence type="ECO:0000313" key="5">
    <source>
        <dbReference type="Proteomes" id="UP001500547"/>
    </source>
</evidence>
<organism evidence="4 5">
    <name type="scientific">Viridibacterium curvum</name>
    <dbReference type="NCBI Taxonomy" id="1101404"/>
    <lineage>
        <taxon>Bacteria</taxon>
        <taxon>Pseudomonadati</taxon>
        <taxon>Pseudomonadota</taxon>
        <taxon>Betaproteobacteria</taxon>
        <taxon>Rhodocyclales</taxon>
        <taxon>Rhodocyclaceae</taxon>
        <taxon>Viridibacterium</taxon>
    </lineage>
</organism>
<evidence type="ECO:0000259" key="3">
    <source>
        <dbReference type="Pfam" id="PF01521"/>
    </source>
</evidence>
<dbReference type="Proteomes" id="UP001500547">
    <property type="component" value="Unassembled WGS sequence"/>
</dbReference>
<keyword evidence="5" id="KW-1185">Reference proteome</keyword>
<dbReference type="InterPro" id="IPR050322">
    <property type="entry name" value="Fe-S_cluster_asmbl/transfer"/>
</dbReference>
<name>A0ABP9R5R1_9RHOO</name>
<accession>A0ABP9R5R1</accession>
<protein>
    <recommendedName>
        <fullName evidence="3">Core domain-containing protein</fullName>
    </recommendedName>
</protein>
<dbReference type="Pfam" id="PF01521">
    <property type="entry name" value="Fe-S_biosyn"/>
    <property type="match status" value="1"/>
</dbReference>
<dbReference type="Gene3D" id="2.60.300.12">
    <property type="entry name" value="HesB-like domain"/>
    <property type="match status" value="1"/>
</dbReference>
<dbReference type="SUPFAM" id="SSF89360">
    <property type="entry name" value="HesB-like domain"/>
    <property type="match status" value="1"/>
</dbReference>
<dbReference type="RefSeq" id="WP_345534668.1">
    <property type="nucleotide sequence ID" value="NZ_BAABLD010000017.1"/>
</dbReference>
<gene>
    <name evidence="4" type="ORF">GCM10025770_37750</name>
</gene>
<dbReference type="EMBL" id="BAABLD010000017">
    <property type="protein sequence ID" value="GAA5172067.1"/>
    <property type="molecule type" value="Genomic_DNA"/>
</dbReference>
<dbReference type="InterPro" id="IPR035903">
    <property type="entry name" value="HesB-like_dom_sf"/>
</dbReference>
<sequence>MTNVTLTPAATKFISRMVRFSGQPEGAGFRLQVSAGGCSGFNSEFTVEAAPMANDSVVEVNGVKLFLTAESRLLLEGVTIDFADTPTKSGLTFINPNQAPCACSSSGPSAGHDHGHDHSHAPAASLPGVVTVSIDAIRRH</sequence>
<dbReference type="PANTHER" id="PTHR10072:SF41">
    <property type="entry name" value="IRON-SULFUR CLUSTER ASSEMBLY 1 HOMOLOG, MITOCHONDRIAL"/>
    <property type="match status" value="1"/>
</dbReference>
<dbReference type="PANTHER" id="PTHR10072">
    <property type="entry name" value="IRON-SULFUR CLUSTER ASSEMBLY PROTEIN"/>
    <property type="match status" value="1"/>
</dbReference>
<feature type="domain" description="Core" evidence="3">
    <location>
        <begin position="3"/>
        <end position="98"/>
    </location>
</feature>